<keyword evidence="4" id="KW-0479">Metal-binding</keyword>
<dbReference type="InterPro" id="IPR003337">
    <property type="entry name" value="Trehalose_PPase"/>
</dbReference>
<comment type="pathway">
    <text evidence="1 4">Glycan biosynthesis; trehalose biosynthesis.</text>
</comment>
<dbReference type="SUPFAM" id="SSF56784">
    <property type="entry name" value="HAD-like"/>
    <property type="match status" value="1"/>
</dbReference>
<dbReference type="UniPathway" id="UPA00299"/>
<dbReference type="GO" id="GO:0004805">
    <property type="term" value="F:trehalose-phosphatase activity"/>
    <property type="evidence" value="ECO:0007669"/>
    <property type="project" value="UniProtKB-EC"/>
</dbReference>
<organism evidence="5 6">
    <name type="scientific">Acinetobacter puyangensis</name>
    <dbReference type="NCBI Taxonomy" id="1096779"/>
    <lineage>
        <taxon>Bacteria</taxon>
        <taxon>Pseudomonadati</taxon>
        <taxon>Pseudomonadota</taxon>
        <taxon>Gammaproteobacteria</taxon>
        <taxon>Moraxellales</taxon>
        <taxon>Moraxellaceae</taxon>
        <taxon>Acinetobacter</taxon>
    </lineage>
</organism>
<protein>
    <recommendedName>
        <fullName evidence="4">Trehalose 6-phosphate phosphatase</fullName>
        <ecNumber evidence="4">3.1.3.12</ecNumber>
    </recommendedName>
</protein>
<dbReference type="InterPro" id="IPR044651">
    <property type="entry name" value="OTSB-like"/>
</dbReference>
<dbReference type="EMBL" id="OANT01000001">
    <property type="protein sequence ID" value="SNX43742.1"/>
    <property type="molecule type" value="Genomic_DNA"/>
</dbReference>
<evidence type="ECO:0000313" key="6">
    <source>
        <dbReference type="Proteomes" id="UP000219042"/>
    </source>
</evidence>
<dbReference type="AlphaFoldDB" id="A0A240E573"/>
<evidence type="ECO:0000313" key="5">
    <source>
        <dbReference type="EMBL" id="SNX43742.1"/>
    </source>
</evidence>
<dbReference type="GO" id="GO:0005992">
    <property type="term" value="P:trehalose biosynthetic process"/>
    <property type="evidence" value="ECO:0007669"/>
    <property type="project" value="UniProtKB-UniPathway"/>
</dbReference>
<keyword evidence="6" id="KW-1185">Reference proteome</keyword>
<dbReference type="NCBIfam" id="TIGR01484">
    <property type="entry name" value="HAD-SF-IIB"/>
    <property type="match status" value="1"/>
</dbReference>
<dbReference type="InterPro" id="IPR036412">
    <property type="entry name" value="HAD-like_sf"/>
</dbReference>
<evidence type="ECO:0000256" key="2">
    <source>
        <dbReference type="ARBA" id="ARBA00008770"/>
    </source>
</evidence>
<dbReference type="Gene3D" id="3.40.50.1000">
    <property type="entry name" value="HAD superfamily/HAD-like"/>
    <property type="match status" value="1"/>
</dbReference>
<dbReference type="InterPro" id="IPR023214">
    <property type="entry name" value="HAD_sf"/>
</dbReference>
<comment type="catalytic activity">
    <reaction evidence="4">
        <text>alpha,alpha-trehalose 6-phosphate + H2O = alpha,alpha-trehalose + phosphate</text>
        <dbReference type="Rhea" id="RHEA:23420"/>
        <dbReference type="ChEBI" id="CHEBI:15377"/>
        <dbReference type="ChEBI" id="CHEBI:16551"/>
        <dbReference type="ChEBI" id="CHEBI:43474"/>
        <dbReference type="ChEBI" id="CHEBI:58429"/>
        <dbReference type="EC" id="3.1.3.12"/>
    </reaction>
</comment>
<dbReference type="GO" id="GO:0000287">
    <property type="term" value="F:magnesium ion binding"/>
    <property type="evidence" value="ECO:0007669"/>
    <property type="project" value="UniProtKB-ARBA"/>
</dbReference>
<dbReference type="Gene3D" id="3.30.70.1020">
    <property type="entry name" value="Trehalose-6-phosphate phosphatase related protein, domain 2"/>
    <property type="match status" value="1"/>
</dbReference>
<evidence type="ECO:0000256" key="1">
    <source>
        <dbReference type="ARBA" id="ARBA00005199"/>
    </source>
</evidence>
<evidence type="ECO:0000256" key="3">
    <source>
        <dbReference type="ARBA" id="ARBA00022801"/>
    </source>
</evidence>
<dbReference type="InterPro" id="IPR006379">
    <property type="entry name" value="HAD-SF_hydro_IIB"/>
</dbReference>
<reference evidence="6" key="1">
    <citation type="submission" date="2016-09" db="EMBL/GenBank/DDBJ databases">
        <authorList>
            <person name="Varghese N."/>
            <person name="Submissions S."/>
        </authorList>
    </citation>
    <scope>NUCLEOTIDE SEQUENCE [LARGE SCALE GENOMIC DNA]</scope>
    <source>
        <strain evidence="6">ANC 4466</strain>
    </source>
</reference>
<gene>
    <name evidence="5" type="ORF">SAMN05421731_101786</name>
</gene>
<accession>A0A240E573</accession>
<comment type="function">
    <text evidence="4">Removes the phosphate from trehalose 6-phosphate to produce free trehalose.</text>
</comment>
<dbReference type="Pfam" id="PF02358">
    <property type="entry name" value="Trehalose_PPase"/>
    <property type="match status" value="1"/>
</dbReference>
<evidence type="ECO:0000256" key="4">
    <source>
        <dbReference type="RuleBase" id="RU361117"/>
    </source>
</evidence>
<name>A0A240E573_9GAMM</name>
<comment type="similarity">
    <text evidence="2 4">Belongs to the trehalose phosphatase family.</text>
</comment>
<dbReference type="RefSeq" id="WP_097077995.1">
    <property type="nucleotide sequence ID" value="NZ_BAABHT010000020.1"/>
</dbReference>
<dbReference type="PANTHER" id="PTHR43768:SF3">
    <property type="entry name" value="TREHALOSE 6-PHOSPHATE PHOSPHATASE"/>
    <property type="match status" value="1"/>
</dbReference>
<keyword evidence="3 4" id="KW-0378">Hydrolase</keyword>
<sequence>MGNQYVKNLQSYDSYYCSPNDLVDFISSQQNKYCLFLDIDGTLADFQLDPEDTFIPQNTLEVIQRILQHKVPVIAVTGRSVQVAQQLFSPMLVPIAGTHGLEIQMDQTTTLQTDVQADDFVQIQQELKVLCQSSPELLIENKKYAVALHYRQYPEFAEIAQQIMQTLLQRYSALKLNQGKYVFELLPKQADKGEAIQTILNYLNIPKVLPIFIGDDRTDETGFIKINRLDGISIKVGQGETQARFRLENIEKVADFLASFSEVLATRLITKSQLVNGESICLN</sequence>
<proteinExistence type="inferred from homology"/>
<keyword evidence="4" id="KW-0460">Magnesium</keyword>
<dbReference type="OrthoDB" id="9814913at2"/>
<dbReference type="NCBIfam" id="TIGR00685">
    <property type="entry name" value="T6PP"/>
    <property type="match status" value="1"/>
</dbReference>
<dbReference type="EC" id="3.1.3.12" evidence="4"/>
<dbReference type="Proteomes" id="UP000219042">
    <property type="component" value="Unassembled WGS sequence"/>
</dbReference>
<comment type="cofactor">
    <cofactor evidence="4">
        <name>Mg(2+)</name>
        <dbReference type="ChEBI" id="CHEBI:18420"/>
    </cofactor>
</comment>
<dbReference type="PANTHER" id="PTHR43768">
    <property type="entry name" value="TREHALOSE 6-PHOSPHATE PHOSPHATASE"/>
    <property type="match status" value="1"/>
</dbReference>